<organism evidence="12 13">
    <name type="scientific">Candidatus Comchoanobacter bicostacola</name>
    <dbReference type="NCBI Taxonomy" id="2919598"/>
    <lineage>
        <taxon>Bacteria</taxon>
        <taxon>Pseudomonadati</taxon>
        <taxon>Pseudomonadota</taxon>
        <taxon>Gammaproteobacteria</taxon>
        <taxon>Candidatus Comchoanobacterales</taxon>
        <taxon>Candidatus Comchoanobacteraceae</taxon>
        <taxon>Candidatus Comchoanobacter</taxon>
    </lineage>
</organism>
<evidence type="ECO:0000313" key="12">
    <source>
        <dbReference type="EMBL" id="UTC24795.1"/>
    </source>
</evidence>
<feature type="transmembrane region" description="Helical" evidence="10">
    <location>
        <begin position="6"/>
        <end position="23"/>
    </location>
</feature>
<dbReference type="InterPro" id="IPR003918">
    <property type="entry name" value="NADH_UbQ_OxRdtase"/>
</dbReference>
<proteinExistence type="inferred from homology"/>
<evidence type="ECO:0000256" key="5">
    <source>
        <dbReference type="ARBA" id="ARBA00022989"/>
    </source>
</evidence>
<evidence type="ECO:0000256" key="8">
    <source>
        <dbReference type="ARBA" id="ARBA00032798"/>
    </source>
</evidence>
<evidence type="ECO:0000256" key="10">
    <source>
        <dbReference type="SAM" id="Phobius"/>
    </source>
</evidence>
<dbReference type="InterPro" id="IPR010227">
    <property type="entry name" value="NADH_Q_OxRdtase_chainM/4"/>
</dbReference>
<feature type="transmembrane region" description="Helical" evidence="10">
    <location>
        <begin position="30"/>
        <end position="53"/>
    </location>
</feature>
<keyword evidence="5 10" id="KW-1133">Transmembrane helix</keyword>
<keyword evidence="13" id="KW-1185">Reference proteome</keyword>
<feature type="transmembrane region" description="Helical" evidence="10">
    <location>
        <begin position="456"/>
        <end position="479"/>
    </location>
</feature>
<feature type="transmembrane region" description="Helical" evidence="10">
    <location>
        <begin position="261"/>
        <end position="285"/>
    </location>
</feature>
<sequence>MLNLLIVMIGNAFIGSALTLSVISKSMTRYFVAFNMLCSWGLYSMIVADFLPGSGMQFIYDLPGWSFIRNHQISFSIDGLSLVLIGLLLFIFSLIFIHLFTKSIRLQRSYWATLLFVMGIVMGLFSVQDTVAFYIFWEGMMFPMYFLIGIWGGENRYYAAMKFFIYTFATSLMMLMALLYIGVQAGGYSFSDLYQSNLSLAQQMVLFFPLMLAMAVKTPMWPVHTWLPDAHTEASTEGSVLLAGLLLKVGGYAMLRLLLPVLPLACAIYAPYMVVLSLIAIIYVGMLTSAQNDMKCLIAYSSIAHMGFVTLGLFSAFLFSDLDLINLVLLGSCFIMVAHGLSSGALFFSFGMIYERLKTRSITQMSGLSIDMPWLSALFCMCLFSVIGLPGTAGFVGEWMIFVGLMKGSQWLFGICAIFTMVVAAIYMLQLYRNAFLGPKLEVSGDLIDLSFNEKVVLLIPVGAILFLGLFPGTILNIMQGSIGELSNLILLGRG</sequence>
<feature type="transmembrane region" description="Helical" evidence="10">
    <location>
        <begin position="408"/>
        <end position="429"/>
    </location>
</feature>
<dbReference type="PANTHER" id="PTHR43507:SF1">
    <property type="entry name" value="NADH-UBIQUINONE OXIDOREDUCTASE CHAIN 4"/>
    <property type="match status" value="1"/>
</dbReference>
<dbReference type="Pfam" id="PF00361">
    <property type="entry name" value="Proton_antipo_M"/>
    <property type="match status" value="1"/>
</dbReference>
<feature type="domain" description="NADH:quinone oxidoreductase/Mrp antiporter transmembrane" evidence="11">
    <location>
        <begin position="129"/>
        <end position="421"/>
    </location>
</feature>
<evidence type="ECO:0000256" key="2">
    <source>
        <dbReference type="ARBA" id="ARBA00009025"/>
    </source>
</evidence>
<evidence type="ECO:0000256" key="3">
    <source>
        <dbReference type="ARBA" id="ARBA00019906"/>
    </source>
</evidence>
<evidence type="ECO:0000256" key="1">
    <source>
        <dbReference type="ARBA" id="ARBA00004127"/>
    </source>
</evidence>
<protein>
    <recommendedName>
        <fullName evidence="3">NADH-quinone oxidoreductase subunit M</fullName>
    </recommendedName>
    <alternativeName>
        <fullName evidence="7">NADH dehydrogenase I subunit M</fullName>
    </alternativeName>
    <alternativeName>
        <fullName evidence="8">NDH-1 subunit M</fullName>
    </alternativeName>
</protein>
<feature type="transmembrane region" description="Helical" evidence="10">
    <location>
        <begin position="73"/>
        <end position="97"/>
    </location>
</feature>
<feature type="transmembrane region" description="Helical" evidence="10">
    <location>
        <begin position="163"/>
        <end position="183"/>
    </location>
</feature>
<evidence type="ECO:0000259" key="11">
    <source>
        <dbReference type="Pfam" id="PF00361"/>
    </source>
</evidence>
<comment type="similarity">
    <text evidence="2">Belongs to the complex I subunit 4 family.</text>
</comment>
<accession>A0ABY5DJY4</accession>
<gene>
    <name evidence="12" type="ORF">MMH89_01335</name>
</gene>
<feature type="transmembrane region" description="Helical" evidence="10">
    <location>
        <begin position="203"/>
        <end position="227"/>
    </location>
</feature>
<dbReference type="InterPro" id="IPR001750">
    <property type="entry name" value="ND/Mrp_TM"/>
</dbReference>
<reference evidence="12 13" key="1">
    <citation type="journal article" date="2022" name="Nat. Microbiol.">
        <title>The microbiome of a bacterivorous marine choanoflagellate contains a resource-demanding obligate bacterial associate.</title>
        <authorList>
            <person name="Needham D.M."/>
            <person name="Poirier C."/>
            <person name="Bachy C."/>
            <person name="George E.E."/>
            <person name="Wilken S."/>
            <person name="Yung C.C.M."/>
            <person name="Limardo A.J."/>
            <person name="Morando M."/>
            <person name="Sudek L."/>
            <person name="Malmstrom R.R."/>
            <person name="Keeling P.J."/>
            <person name="Santoro A.E."/>
            <person name="Worden A.Z."/>
        </authorList>
    </citation>
    <scope>NUCLEOTIDE SEQUENCE [LARGE SCALE GENOMIC DNA]</scope>
    <source>
        <strain evidence="12 13">Comchoano-1</strain>
    </source>
</reference>
<evidence type="ECO:0000256" key="7">
    <source>
        <dbReference type="ARBA" id="ARBA00031584"/>
    </source>
</evidence>
<dbReference type="EMBL" id="CP092900">
    <property type="protein sequence ID" value="UTC24795.1"/>
    <property type="molecule type" value="Genomic_DNA"/>
</dbReference>
<feature type="transmembrane region" description="Helical" evidence="10">
    <location>
        <begin position="297"/>
        <end position="319"/>
    </location>
</feature>
<feature type="transmembrane region" description="Helical" evidence="10">
    <location>
        <begin position="239"/>
        <end position="255"/>
    </location>
</feature>
<dbReference type="Proteomes" id="UP001055955">
    <property type="component" value="Chromosome"/>
</dbReference>
<name>A0ABY5DJY4_9GAMM</name>
<comment type="subcellular location">
    <subcellularLocation>
        <location evidence="1">Endomembrane system</location>
        <topology evidence="1">Multi-pass membrane protein</topology>
    </subcellularLocation>
    <subcellularLocation>
        <location evidence="9">Membrane</location>
        <topology evidence="9">Multi-pass membrane protein</topology>
    </subcellularLocation>
</comment>
<feature type="transmembrane region" description="Helical" evidence="10">
    <location>
        <begin position="109"/>
        <end position="127"/>
    </location>
</feature>
<dbReference type="RefSeq" id="WP_258568584.1">
    <property type="nucleotide sequence ID" value="NZ_CP092900.1"/>
</dbReference>
<evidence type="ECO:0000256" key="9">
    <source>
        <dbReference type="RuleBase" id="RU000320"/>
    </source>
</evidence>
<evidence type="ECO:0000256" key="4">
    <source>
        <dbReference type="ARBA" id="ARBA00022692"/>
    </source>
</evidence>
<feature type="transmembrane region" description="Helical" evidence="10">
    <location>
        <begin position="133"/>
        <end position="151"/>
    </location>
</feature>
<evidence type="ECO:0000313" key="13">
    <source>
        <dbReference type="Proteomes" id="UP001055955"/>
    </source>
</evidence>
<dbReference type="PRINTS" id="PR01437">
    <property type="entry name" value="NUOXDRDTASE4"/>
</dbReference>
<dbReference type="PANTHER" id="PTHR43507">
    <property type="entry name" value="NADH-UBIQUINONE OXIDOREDUCTASE CHAIN 4"/>
    <property type="match status" value="1"/>
</dbReference>
<keyword evidence="6 10" id="KW-0472">Membrane</keyword>
<keyword evidence="4 9" id="KW-0812">Transmembrane</keyword>
<feature type="transmembrane region" description="Helical" evidence="10">
    <location>
        <begin position="325"/>
        <end position="353"/>
    </location>
</feature>
<feature type="transmembrane region" description="Helical" evidence="10">
    <location>
        <begin position="374"/>
        <end position="396"/>
    </location>
</feature>
<dbReference type="NCBIfam" id="TIGR01972">
    <property type="entry name" value="NDH_I_M"/>
    <property type="match status" value="1"/>
</dbReference>
<evidence type="ECO:0000256" key="6">
    <source>
        <dbReference type="ARBA" id="ARBA00023136"/>
    </source>
</evidence>